<dbReference type="InterPro" id="IPR036942">
    <property type="entry name" value="Beta-barrel_TonB_sf"/>
</dbReference>
<feature type="short sequence motif" description="TonB box" evidence="11">
    <location>
        <begin position="38"/>
        <end position="44"/>
    </location>
</feature>
<keyword evidence="4 10" id="KW-0812">Transmembrane</keyword>
<dbReference type="SUPFAM" id="SSF56935">
    <property type="entry name" value="Porins"/>
    <property type="match status" value="1"/>
</dbReference>
<dbReference type="PANTHER" id="PTHR30069">
    <property type="entry name" value="TONB-DEPENDENT OUTER MEMBRANE RECEPTOR"/>
    <property type="match status" value="1"/>
</dbReference>
<evidence type="ECO:0000256" key="5">
    <source>
        <dbReference type="ARBA" id="ARBA00022729"/>
    </source>
</evidence>
<dbReference type="PROSITE" id="PS52016">
    <property type="entry name" value="TONB_DEPENDENT_REC_3"/>
    <property type="match status" value="1"/>
</dbReference>
<dbReference type="CDD" id="cd01347">
    <property type="entry name" value="ligand_gated_channel"/>
    <property type="match status" value="1"/>
</dbReference>
<dbReference type="Gene3D" id="2.170.130.10">
    <property type="entry name" value="TonB-dependent receptor, plug domain"/>
    <property type="match status" value="1"/>
</dbReference>
<dbReference type="HOGENOM" id="CLU_008287_18_5_6"/>
<feature type="chain" id="PRO_5004136380" description="TonB-dependent vitamin B12 receptor" evidence="13">
    <location>
        <begin position="27"/>
        <end position="612"/>
    </location>
</feature>
<keyword evidence="8 10" id="KW-0472">Membrane</keyword>
<dbReference type="GO" id="GO:0006811">
    <property type="term" value="P:monoatomic ion transport"/>
    <property type="evidence" value="ECO:0007669"/>
    <property type="project" value="UniProtKB-KW"/>
</dbReference>
<feature type="signal peptide" evidence="13">
    <location>
        <begin position="1"/>
        <end position="26"/>
    </location>
</feature>
<keyword evidence="17" id="KW-1185">Reference proteome</keyword>
<dbReference type="Pfam" id="PF00593">
    <property type="entry name" value="TonB_dep_Rec_b-barrel"/>
    <property type="match status" value="1"/>
</dbReference>
<reference evidence="16 17" key="1">
    <citation type="submission" date="2013-02" db="EMBL/GenBank/DDBJ databases">
        <title>The Genome Sequence of Acinetobacter schindleri NIPH 900.</title>
        <authorList>
            <consortium name="The Broad Institute Genome Sequencing Platform"/>
            <consortium name="The Broad Institute Genome Sequencing Center for Infectious Disease"/>
            <person name="Cerqueira G."/>
            <person name="Feldgarden M."/>
            <person name="Courvalin P."/>
            <person name="Perichon B."/>
            <person name="Grillot-Courvalin C."/>
            <person name="Clermont D."/>
            <person name="Rocha E."/>
            <person name="Yoon E.-J."/>
            <person name="Nemec A."/>
            <person name="Walker B."/>
            <person name="Young S.K."/>
            <person name="Zeng Q."/>
            <person name="Gargeya S."/>
            <person name="Fitzgerald M."/>
            <person name="Haas B."/>
            <person name="Abouelleil A."/>
            <person name="Alvarado L."/>
            <person name="Arachchi H.M."/>
            <person name="Berlin A.M."/>
            <person name="Chapman S.B."/>
            <person name="Dewar J."/>
            <person name="Goldberg J."/>
            <person name="Griggs A."/>
            <person name="Gujja S."/>
            <person name="Hansen M."/>
            <person name="Howarth C."/>
            <person name="Imamovic A."/>
            <person name="Larimer J."/>
            <person name="McCowan C."/>
            <person name="Murphy C."/>
            <person name="Neiman D."/>
            <person name="Pearson M."/>
            <person name="Priest M."/>
            <person name="Roberts A."/>
            <person name="Saif S."/>
            <person name="Shea T."/>
            <person name="Sisk P."/>
            <person name="Sykes S."/>
            <person name="Wortman J."/>
            <person name="Nusbaum C."/>
            <person name="Birren B."/>
        </authorList>
    </citation>
    <scope>NUCLEOTIDE SEQUENCE [LARGE SCALE GENOMIC DNA]</scope>
    <source>
        <strain evidence="16 17">NIPH 900</strain>
    </source>
</reference>
<proteinExistence type="inferred from homology"/>
<evidence type="ECO:0000313" key="16">
    <source>
        <dbReference type="EMBL" id="ENV12564.1"/>
    </source>
</evidence>
<dbReference type="PANTHER" id="PTHR30069:SF53">
    <property type="entry name" value="COLICIN I RECEPTOR-RELATED"/>
    <property type="match status" value="1"/>
</dbReference>
<dbReference type="InterPro" id="IPR000531">
    <property type="entry name" value="Beta-barrel_TonB"/>
</dbReference>
<gene>
    <name evidence="16" type="ORF">F965_02281</name>
</gene>
<feature type="domain" description="TonB-dependent receptor plug" evidence="15">
    <location>
        <begin position="50"/>
        <end position="156"/>
    </location>
</feature>
<comment type="similarity">
    <text evidence="10 12">Belongs to the TonB-dependent receptor family.</text>
</comment>
<name>N8XU88_9GAMM</name>
<dbReference type="Gene3D" id="2.40.170.20">
    <property type="entry name" value="TonB-dependent receptor, beta-barrel domain"/>
    <property type="match status" value="1"/>
</dbReference>
<dbReference type="InterPro" id="IPR037066">
    <property type="entry name" value="Plug_dom_sf"/>
</dbReference>
<keyword evidence="5 13" id="KW-0732">Signal</keyword>
<evidence type="ECO:0000256" key="13">
    <source>
        <dbReference type="SAM" id="SignalP"/>
    </source>
</evidence>
<keyword evidence="3 10" id="KW-1134">Transmembrane beta strand</keyword>
<protein>
    <recommendedName>
        <fullName evidence="18">TonB-dependent vitamin B12 receptor</fullName>
    </recommendedName>
</protein>
<dbReference type="PROSITE" id="PS00430">
    <property type="entry name" value="TONB_DEPENDENT_REC_1"/>
    <property type="match status" value="1"/>
</dbReference>
<evidence type="ECO:0000256" key="9">
    <source>
        <dbReference type="ARBA" id="ARBA00023237"/>
    </source>
</evidence>
<dbReference type="Pfam" id="PF07715">
    <property type="entry name" value="Plug"/>
    <property type="match status" value="1"/>
</dbReference>
<evidence type="ECO:0000256" key="2">
    <source>
        <dbReference type="ARBA" id="ARBA00022448"/>
    </source>
</evidence>
<dbReference type="GO" id="GO:0009279">
    <property type="term" value="C:cell outer membrane"/>
    <property type="evidence" value="ECO:0007669"/>
    <property type="project" value="UniProtKB-SubCell"/>
</dbReference>
<dbReference type="InterPro" id="IPR010916">
    <property type="entry name" value="TonB_box_CS"/>
</dbReference>
<evidence type="ECO:0000313" key="17">
    <source>
        <dbReference type="Proteomes" id="UP000018438"/>
    </source>
</evidence>
<keyword evidence="2 10" id="KW-0813">Transport</keyword>
<organism evidence="16 17">
    <name type="scientific">Acinetobacter schindleri NIPH 900</name>
    <dbReference type="NCBI Taxonomy" id="1217675"/>
    <lineage>
        <taxon>Bacteria</taxon>
        <taxon>Pseudomonadati</taxon>
        <taxon>Pseudomonadota</taxon>
        <taxon>Gammaproteobacteria</taxon>
        <taxon>Moraxellales</taxon>
        <taxon>Moraxellaceae</taxon>
        <taxon>Acinetobacter</taxon>
    </lineage>
</organism>
<dbReference type="EMBL" id="APPI01000020">
    <property type="protein sequence ID" value="ENV12564.1"/>
    <property type="molecule type" value="Genomic_DNA"/>
</dbReference>
<evidence type="ECO:0000256" key="8">
    <source>
        <dbReference type="ARBA" id="ARBA00023136"/>
    </source>
</evidence>
<comment type="caution">
    <text evidence="16">The sequence shown here is derived from an EMBL/GenBank/DDBJ whole genome shotgun (WGS) entry which is preliminary data.</text>
</comment>
<keyword evidence="9 10" id="KW-0998">Cell outer membrane</keyword>
<evidence type="ECO:0000259" key="15">
    <source>
        <dbReference type="Pfam" id="PF07715"/>
    </source>
</evidence>
<evidence type="ECO:0000256" key="12">
    <source>
        <dbReference type="RuleBase" id="RU003357"/>
    </source>
</evidence>
<evidence type="ECO:0000259" key="14">
    <source>
        <dbReference type="Pfam" id="PF00593"/>
    </source>
</evidence>
<dbReference type="PATRIC" id="fig|1217675.3.peg.2203"/>
<keyword evidence="6" id="KW-0406">Ion transport</keyword>
<accession>N8XU88</accession>
<dbReference type="InterPro" id="IPR012910">
    <property type="entry name" value="Plug_dom"/>
</dbReference>
<dbReference type="InterPro" id="IPR039426">
    <property type="entry name" value="TonB-dep_rcpt-like"/>
</dbReference>
<evidence type="ECO:0008006" key="18">
    <source>
        <dbReference type="Google" id="ProtNLM"/>
    </source>
</evidence>
<dbReference type="GO" id="GO:0015889">
    <property type="term" value="P:cobalamin transport"/>
    <property type="evidence" value="ECO:0007669"/>
    <property type="project" value="TreeGrafter"/>
</dbReference>
<evidence type="ECO:0000256" key="10">
    <source>
        <dbReference type="PROSITE-ProRule" id="PRU01360"/>
    </source>
</evidence>
<evidence type="ECO:0000256" key="4">
    <source>
        <dbReference type="ARBA" id="ARBA00022692"/>
    </source>
</evidence>
<evidence type="ECO:0000256" key="3">
    <source>
        <dbReference type="ARBA" id="ARBA00022452"/>
    </source>
</evidence>
<evidence type="ECO:0000256" key="7">
    <source>
        <dbReference type="ARBA" id="ARBA00023077"/>
    </source>
</evidence>
<feature type="domain" description="TonB-dependent receptor-like beta-barrel" evidence="14">
    <location>
        <begin position="232"/>
        <end position="582"/>
    </location>
</feature>
<dbReference type="AlphaFoldDB" id="N8XU88"/>
<sequence length="612" mass="67285">MNIQFQPAALAGSIALALGFTSSVHAAEQNIARASLNTIVVTATRSEEKIENVPARISIIEPQVLEQSPIASFPELLKSEASANIVQLGDLGQQSSIFLRGTNSTQTLVLRDGVRLNTATTGAASIPFLDTTDIKQIEILKGPASVLYGTDAIGGVIQLISKTPEKTSAFVTGEIGENKTYKSLVGADLAEDGLYAQIRGQRLETDGTAVKEIKNNPKAAFEQKGYSAKIGVDKDAYGLSLDYSQNEGNSQYDNFGALTDQDFKNEIINLKGHIQVQPSIELNARLSQFKDDLYQNDPNYLGELDYVLSKTQEAELYGKWQITPHQNILLGSTFQNIKGDVLSYGKKYDTDVDSQGYYIQHQYNHSGLNTQVGLRIEDHEQYGTHTIGQAAVRYQILPLTSIYTNIGTAFRSPTLNELYSSSGNPDLKPEESISYEIGLDQKLTYGFSSGISLYRNQVDHLIDATGATGYKFKNLDKATFEGTEVYLKWAGEHLYANATYNYVRAQDDSTNEDLSRRPRQKAAFTTGWQEPTFGFSTTLTANSSSDNSAYDNVRIPGHFNIDMHGYYNVNEAVKLFANIQNVGDSKYRTAYGSGSYYINGGRLASAGVTFKY</sequence>
<dbReference type="RefSeq" id="WP_004816113.1">
    <property type="nucleotide sequence ID" value="NZ_KB849453.1"/>
</dbReference>
<keyword evidence="7 11" id="KW-0798">TonB box</keyword>
<evidence type="ECO:0000256" key="6">
    <source>
        <dbReference type="ARBA" id="ARBA00023065"/>
    </source>
</evidence>
<evidence type="ECO:0000256" key="11">
    <source>
        <dbReference type="PROSITE-ProRule" id="PRU10143"/>
    </source>
</evidence>
<dbReference type="Proteomes" id="UP000018438">
    <property type="component" value="Unassembled WGS sequence"/>
</dbReference>
<evidence type="ECO:0000256" key="1">
    <source>
        <dbReference type="ARBA" id="ARBA00004571"/>
    </source>
</evidence>
<comment type="subcellular location">
    <subcellularLocation>
        <location evidence="1 10">Cell outer membrane</location>
        <topology evidence="1 10">Multi-pass membrane protein</topology>
    </subcellularLocation>
</comment>